<evidence type="ECO:0000256" key="2">
    <source>
        <dbReference type="ARBA" id="ARBA00049106"/>
    </source>
</evidence>
<reference evidence="4" key="1">
    <citation type="journal article" date="2014" name="Int. J. Syst. Evol. Microbiol.">
        <title>Complete genome sequence of Corynebacterium casei LMG S-19264T (=DSM 44701T), isolated from a smear-ripened cheese.</title>
        <authorList>
            <consortium name="US DOE Joint Genome Institute (JGI-PGF)"/>
            <person name="Walter F."/>
            <person name="Albersmeier A."/>
            <person name="Kalinowski J."/>
            <person name="Ruckert C."/>
        </authorList>
    </citation>
    <scope>NUCLEOTIDE SEQUENCE</scope>
    <source>
        <strain evidence="4">JCM 3035</strain>
    </source>
</reference>
<dbReference type="PANTHER" id="PTHR39428">
    <property type="entry name" value="F420H(2)-DEPENDENT QUINONE REDUCTASE RV1261C"/>
    <property type="match status" value="1"/>
</dbReference>
<dbReference type="SUPFAM" id="SSF50475">
    <property type="entry name" value="FMN-binding split barrel"/>
    <property type="match status" value="1"/>
</dbReference>
<dbReference type="PANTHER" id="PTHR39428:SF1">
    <property type="entry name" value="F420H(2)-DEPENDENT QUINONE REDUCTASE RV1261C"/>
    <property type="match status" value="1"/>
</dbReference>
<sequence length="297" mass="32421">MPNEFNRQVIEEFRRNAGQVGGYFEGARLLLLTTTGARTGTRHTTPVGYLPDGGGRVLVIGSAGGAPKHPDWFRNLLVHPQVTVETGVFTYEARAVVLEGEERDRVFARAVEAEPGWAEYQAKTDRVIPVVALHEIPSDGPPNVAASSMGEYLKVIHDAFRRELALIRKEFTDAGPGTTALGAQLRVNCLTFCQGLHNHHTGEDVAMFPALAGRYPELAPVIDRLSREHEQIAALTEELKTVIDTAGPNTADPGSEGGPASVHRELVRKEVERLTDALEVHLTYEEEQLIPILDAPA</sequence>
<feature type="domain" description="Hemerythrin-like" evidence="3">
    <location>
        <begin position="151"/>
        <end position="293"/>
    </location>
</feature>
<evidence type="ECO:0000313" key="5">
    <source>
        <dbReference type="Proteomes" id="UP000637788"/>
    </source>
</evidence>
<dbReference type="GO" id="GO:0016491">
    <property type="term" value="F:oxidoreductase activity"/>
    <property type="evidence" value="ECO:0007669"/>
    <property type="project" value="InterPro"/>
</dbReference>
<dbReference type="Gene3D" id="1.20.120.520">
    <property type="entry name" value="nmb1532 protein domain like"/>
    <property type="match status" value="1"/>
</dbReference>
<gene>
    <name evidence="4" type="ORF">GCM10010094_39140</name>
</gene>
<evidence type="ECO:0000259" key="3">
    <source>
        <dbReference type="Pfam" id="PF01814"/>
    </source>
</evidence>
<proteinExistence type="inferred from homology"/>
<evidence type="ECO:0000313" key="4">
    <source>
        <dbReference type="EMBL" id="GGK74336.1"/>
    </source>
</evidence>
<dbReference type="RefSeq" id="WP_189323149.1">
    <property type="nucleotide sequence ID" value="NZ_BMPQ01000008.1"/>
</dbReference>
<evidence type="ECO:0000256" key="1">
    <source>
        <dbReference type="ARBA" id="ARBA00008710"/>
    </source>
</evidence>
<dbReference type="CDD" id="cd12108">
    <property type="entry name" value="Hr-like"/>
    <property type="match status" value="1"/>
</dbReference>
<dbReference type="GO" id="GO:0070967">
    <property type="term" value="F:coenzyme F420 binding"/>
    <property type="evidence" value="ECO:0007669"/>
    <property type="project" value="TreeGrafter"/>
</dbReference>
<comment type="catalytic activity">
    <reaction evidence="2">
        <text>oxidized coenzyme F420-(gamma-L-Glu)(n) + a quinol + H(+) = reduced coenzyme F420-(gamma-L-Glu)(n) + a quinone</text>
        <dbReference type="Rhea" id="RHEA:39663"/>
        <dbReference type="Rhea" id="RHEA-COMP:12939"/>
        <dbReference type="Rhea" id="RHEA-COMP:14378"/>
        <dbReference type="ChEBI" id="CHEBI:15378"/>
        <dbReference type="ChEBI" id="CHEBI:24646"/>
        <dbReference type="ChEBI" id="CHEBI:132124"/>
        <dbReference type="ChEBI" id="CHEBI:133980"/>
        <dbReference type="ChEBI" id="CHEBI:139511"/>
    </reaction>
</comment>
<dbReference type="Pfam" id="PF04075">
    <property type="entry name" value="F420H2_quin_red"/>
    <property type="match status" value="1"/>
</dbReference>
<comment type="similarity">
    <text evidence="1">Belongs to the F420H(2)-dependent quinone reductase family.</text>
</comment>
<dbReference type="GO" id="GO:0005886">
    <property type="term" value="C:plasma membrane"/>
    <property type="evidence" value="ECO:0007669"/>
    <property type="project" value="TreeGrafter"/>
</dbReference>
<reference evidence="4" key="2">
    <citation type="submission" date="2020-09" db="EMBL/GenBank/DDBJ databases">
        <authorList>
            <person name="Sun Q."/>
            <person name="Ohkuma M."/>
        </authorList>
    </citation>
    <scope>NUCLEOTIDE SEQUENCE</scope>
    <source>
        <strain evidence="4">JCM 3035</strain>
    </source>
</reference>
<protein>
    <submittedName>
        <fullName evidence="4">Cation-binding protein</fullName>
    </submittedName>
</protein>
<dbReference type="Pfam" id="PF01814">
    <property type="entry name" value="Hemerythrin"/>
    <property type="match status" value="1"/>
</dbReference>
<organism evidence="4 5">
    <name type="scientific">Streptomyces flaveus</name>
    <dbReference type="NCBI Taxonomy" id="66370"/>
    <lineage>
        <taxon>Bacteria</taxon>
        <taxon>Bacillati</taxon>
        <taxon>Actinomycetota</taxon>
        <taxon>Actinomycetes</taxon>
        <taxon>Kitasatosporales</taxon>
        <taxon>Streptomycetaceae</taxon>
        <taxon>Streptomyces</taxon>
        <taxon>Streptomyces aurantiacus group</taxon>
    </lineage>
</organism>
<name>A0A917QWR5_9ACTN</name>
<accession>A0A917QWR5</accession>
<dbReference type="InterPro" id="IPR004378">
    <property type="entry name" value="F420H2_quin_Rdtase"/>
</dbReference>
<comment type="caution">
    <text evidence="4">The sequence shown here is derived from an EMBL/GenBank/DDBJ whole genome shotgun (WGS) entry which is preliminary data.</text>
</comment>
<dbReference type="InterPro" id="IPR012349">
    <property type="entry name" value="Split_barrel_FMN-bd"/>
</dbReference>
<dbReference type="Proteomes" id="UP000637788">
    <property type="component" value="Unassembled WGS sequence"/>
</dbReference>
<dbReference type="NCBIfam" id="TIGR00026">
    <property type="entry name" value="hi_GC_TIGR00026"/>
    <property type="match status" value="1"/>
</dbReference>
<keyword evidence="5" id="KW-1185">Reference proteome</keyword>
<dbReference type="InterPro" id="IPR012312">
    <property type="entry name" value="Hemerythrin-like"/>
</dbReference>
<dbReference type="EMBL" id="BMPQ01000008">
    <property type="protein sequence ID" value="GGK74336.1"/>
    <property type="molecule type" value="Genomic_DNA"/>
</dbReference>
<dbReference type="Gene3D" id="2.30.110.10">
    <property type="entry name" value="Electron Transport, Fmn-binding Protein, Chain A"/>
    <property type="match status" value="1"/>
</dbReference>
<dbReference type="AlphaFoldDB" id="A0A917QWR5"/>